<keyword evidence="2" id="KW-1185">Reference proteome</keyword>
<accession>A0ABT2IN53</accession>
<protein>
    <submittedName>
        <fullName evidence="1">Uncharacterized protein</fullName>
    </submittedName>
</protein>
<proteinExistence type="predicted"/>
<sequence length="178" mass="19599">MNSTIKIILGGLFLLISFISKAQINIQNKGEYLLINDSTKIIRGGIIKINKPYQYDFIAIQQQQGFSLKKVMQIANVASVGGALGTSIGGITKSTEIIVTGAKVVNHAHNVNNIIWTAEQIGQLNASSKAKKIVGKDFVVVDWDFDQDENTFFLVGKIESKKYKIFLQNAIALNEINL</sequence>
<gene>
    <name evidence="1" type="ORF">NZD88_20810</name>
</gene>
<dbReference type="Proteomes" id="UP001142057">
    <property type="component" value="Unassembled WGS sequence"/>
</dbReference>
<name>A0ABT2IN53_9FLAO</name>
<dbReference type="EMBL" id="JANZQH010000015">
    <property type="protein sequence ID" value="MCT2410004.1"/>
    <property type="molecule type" value="Genomic_DNA"/>
</dbReference>
<comment type="caution">
    <text evidence="1">The sequence shown here is derived from an EMBL/GenBank/DDBJ whole genome shotgun (WGS) entry which is preliminary data.</text>
</comment>
<evidence type="ECO:0000313" key="1">
    <source>
        <dbReference type="EMBL" id="MCT2410004.1"/>
    </source>
</evidence>
<dbReference type="RefSeq" id="WP_259831706.1">
    <property type="nucleotide sequence ID" value="NZ_JANZQH010000015.1"/>
</dbReference>
<reference evidence="1" key="1">
    <citation type="submission" date="2022-08" db="EMBL/GenBank/DDBJ databases">
        <title>Chryseobacterium antibioticum,isolated from the rhizosphere soil of Pyrola in Tibet.</title>
        <authorList>
            <person name="Kan Y."/>
        </authorList>
    </citation>
    <scope>NUCLEOTIDE SEQUENCE</scope>
    <source>
        <strain evidence="1">Pc2-12</strain>
    </source>
</reference>
<organism evidence="1 2">
    <name type="scientific">Chryseobacterium pyrolae</name>
    <dbReference type="NCBI Taxonomy" id="2987481"/>
    <lineage>
        <taxon>Bacteria</taxon>
        <taxon>Pseudomonadati</taxon>
        <taxon>Bacteroidota</taxon>
        <taxon>Flavobacteriia</taxon>
        <taxon>Flavobacteriales</taxon>
        <taxon>Weeksellaceae</taxon>
        <taxon>Chryseobacterium group</taxon>
        <taxon>Chryseobacterium</taxon>
    </lineage>
</organism>
<evidence type="ECO:0000313" key="2">
    <source>
        <dbReference type="Proteomes" id="UP001142057"/>
    </source>
</evidence>